<dbReference type="Gene3D" id="1.10.510.10">
    <property type="entry name" value="Transferase(Phosphotransferase) domain 1"/>
    <property type="match status" value="2"/>
</dbReference>
<organism evidence="2 3">
    <name type="scientific">Phytophthora lilii</name>
    <dbReference type="NCBI Taxonomy" id="2077276"/>
    <lineage>
        <taxon>Eukaryota</taxon>
        <taxon>Sar</taxon>
        <taxon>Stramenopiles</taxon>
        <taxon>Oomycota</taxon>
        <taxon>Peronosporomycetes</taxon>
        <taxon>Peronosporales</taxon>
        <taxon>Peronosporaceae</taxon>
        <taxon>Phytophthora</taxon>
    </lineage>
</organism>
<dbReference type="PROSITE" id="PS50011">
    <property type="entry name" value="PROTEIN_KINASE_DOM"/>
    <property type="match status" value="1"/>
</dbReference>
<accession>A0A9W6U767</accession>
<dbReference type="InterPro" id="IPR011009">
    <property type="entry name" value="Kinase-like_dom_sf"/>
</dbReference>
<gene>
    <name evidence="2" type="ORF">Plil01_001102200</name>
</gene>
<dbReference type="InterPro" id="IPR008271">
    <property type="entry name" value="Ser/Thr_kinase_AS"/>
</dbReference>
<dbReference type="GO" id="GO:0005524">
    <property type="term" value="F:ATP binding"/>
    <property type="evidence" value="ECO:0007669"/>
    <property type="project" value="InterPro"/>
</dbReference>
<keyword evidence="3" id="KW-1185">Reference proteome</keyword>
<sequence>MVKKKVRAKGKYWWSKLLGLNGSSQDLSVEVDRVSTLSQSSSRRNRFKNEVFLGSHLMQQFEKEKSLAGYRTAIVTCWEHVMEQLKPYKYMNESCALIRLANFAPIVWLLTSAIDSALNIINPPDSNTRIEWHQHLQKERDEQMNIFEALLENDLVMSEMGNEEQQLEVLTLLKHGCESHGNVLTSRELDIIAAIYDTIVHRSNLVVASLPKWFAVSPKEWDRAEVSRFDVGEEKCLRAAFVWAPLNHPNIRKLFGACHVGNAFVIHETSVPITKKSFSWGLILDIAHGLEYLQDRGLVHTRLWLDNIHLTSLTRSSGKGVLNGFDLVVAGGQLPKHILQNRKNPLGIIDTSSPSALTDVNTFGYAIIDLMKGNAKRSDQGLTFHFSRFRHHLSRYISSRRPDVRPGLLASDVWDLLVGMCTKDLELRTPMAHVVHQLGMLANHQKCLHIRRNEETKAIVGKVKAYTYNGESIRNMLDDANHLCMELEAFNSVSRPVLDRLADIYEQFQILDVPLQKILVDDYCAILTKFITILDQRMYSSRVASVCASRTIAAKHYGIHHSIDRLLARAPALKCTGPTHYWHQGWKLARRQQLQTIRACLNDPEPYLRELSNNAERREAIVSLQFEARNQSGIAVTPITSVHMTSADTLPDWYIPLHHVEFGQHLANGAFSTVSEGTWLHTDVVVKQVLTDQDDDESRAQFRREVDLWFSLNHDHLIKLYGACHEGRAFFVCERATRGTLATFVKGKRRWEIWKCIYEASLGLLHLHDRGIIHGDLKGNNILVCEDGVKLADFGLSAIANRSEESLGGHGALGAYRWKAPECLAGGPPTFASDVYSFGMCVIEALTGQVPWGSSLPDITVKDIVTQHRKLPRRPRNIYDYDWMLISRMCCFDPERRINAGAVSSFAFDQFRALNSWRHLTP</sequence>
<comment type="caution">
    <text evidence="2">The sequence shown here is derived from an EMBL/GenBank/DDBJ whole genome shotgun (WGS) entry which is preliminary data.</text>
</comment>
<dbReference type="SUPFAM" id="SSF56112">
    <property type="entry name" value="Protein kinase-like (PK-like)"/>
    <property type="match status" value="2"/>
</dbReference>
<evidence type="ECO:0000259" key="1">
    <source>
        <dbReference type="PROSITE" id="PS50011"/>
    </source>
</evidence>
<dbReference type="PANTHER" id="PTHR44329">
    <property type="entry name" value="SERINE/THREONINE-PROTEIN KINASE TNNI3K-RELATED"/>
    <property type="match status" value="1"/>
</dbReference>
<evidence type="ECO:0000313" key="2">
    <source>
        <dbReference type="EMBL" id="GMF26512.1"/>
    </source>
</evidence>
<protein>
    <submittedName>
        <fullName evidence="2">Unnamed protein product</fullName>
    </submittedName>
</protein>
<name>A0A9W6U767_9STRA</name>
<evidence type="ECO:0000313" key="3">
    <source>
        <dbReference type="Proteomes" id="UP001165083"/>
    </source>
</evidence>
<proteinExistence type="predicted"/>
<dbReference type="Gene3D" id="3.30.200.20">
    <property type="entry name" value="Phosphorylase Kinase, domain 1"/>
    <property type="match status" value="1"/>
</dbReference>
<dbReference type="GO" id="GO:0004674">
    <property type="term" value="F:protein serine/threonine kinase activity"/>
    <property type="evidence" value="ECO:0007669"/>
    <property type="project" value="TreeGrafter"/>
</dbReference>
<dbReference type="Proteomes" id="UP001165083">
    <property type="component" value="Unassembled WGS sequence"/>
</dbReference>
<dbReference type="PROSITE" id="PS00108">
    <property type="entry name" value="PROTEIN_KINASE_ST"/>
    <property type="match status" value="1"/>
</dbReference>
<dbReference type="InterPro" id="IPR051681">
    <property type="entry name" value="Ser/Thr_Kinases-Pseudokinases"/>
</dbReference>
<dbReference type="EMBL" id="BSXW01000610">
    <property type="protein sequence ID" value="GMF26512.1"/>
    <property type="molecule type" value="Genomic_DNA"/>
</dbReference>
<dbReference type="InterPro" id="IPR000719">
    <property type="entry name" value="Prot_kinase_dom"/>
</dbReference>
<dbReference type="PANTHER" id="PTHR44329:SF214">
    <property type="entry name" value="PROTEIN KINASE DOMAIN-CONTAINING PROTEIN"/>
    <property type="match status" value="1"/>
</dbReference>
<dbReference type="OrthoDB" id="99720at2759"/>
<dbReference type="AlphaFoldDB" id="A0A9W6U767"/>
<feature type="domain" description="Protein kinase" evidence="1">
    <location>
        <begin position="660"/>
        <end position="912"/>
    </location>
</feature>
<dbReference type="SMART" id="SM00220">
    <property type="entry name" value="S_TKc"/>
    <property type="match status" value="1"/>
</dbReference>
<dbReference type="InterPro" id="IPR001245">
    <property type="entry name" value="Ser-Thr/Tyr_kinase_cat_dom"/>
</dbReference>
<dbReference type="Pfam" id="PF07714">
    <property type="entry name" value="PK_Tyr_Ser-Thr"/>
    <property type="match status" value="1"/>
</dbReference>
<reference evidence="2" key="1">
    <citation type="submission" date="2023-04" db="EMBL/GenBank/DDBJ databases">
        <title>Phytophthora lilii NBRC 32176.</title>
        <authorList>
            <person name="Ichikawa N."/>
            <person name="Sato H."/>
            <person name="Tonouchi N."/>
        </authorList>
    </citation>
    <scope>NUCLEOTIDE SEQUENCE</scope>
    <source>
        <strain evidence="2">NBRC 32176</strain>
    </source>
</reference>